<reference evidence="7 8" key="1">
    <citation type="journal article" date="2010" name="Proc. Natl. Acad. Sci. U.S.A.">
        <title>Enigmatic, ultrasmall, uncultivated Archaea.</title>
        <authorList>
            <person name="Baker B.J."/>
            <person name="Comolli L.R."/>
            <person name="Dick G.J."/>
            <person name="Hauser L.J."/>
            <person name="Hyatt D."/>
            <person name="Dill B.D."/>
            <person name="Land M.L."/>
            <person name="Verberkmoes N.C."/>
            <person name="Hettich R.L."/>
            <person name="Banfield J.F."/>
        </authorList>
    </citation>
    <scope>NUCLEOTIDE SEQUENCE [LARGE SCALE GENOMIC DNA]</scope>
</reference>
<dbReference type="InterPro" id="IPR010212">
    <property type="entry name" value="NusA_arc"/>
</dbReference>
<dbReference type="NCBIfam" id="TIGR01952">
    <property type="entry name" value="nusA_arch"/>
    <property type="match status" value="1"/>
</dbReference>
<dbReference type="SMART" id="SM00322">
    <property type="entry name" value="KH"/>
    <property type="match status" value="1"/>
</dbReference>
<keyword evidence="1" id="KW-0806">Transcription termination</keyword>
<dbReference type="GO" id="GO:0003723">
    <property type="term" value="F:RNA binding"/>
    <property type="evidence" value="ECO:0007669"/>
    <property type="project" value="UniProtKB-KW"/>
</dbReference>
<accession>D2EG01</accession>
<keyword evidence="4" id="KW-0805">Transcription regulation</keyword>
<evidence type="ECO:0000256" key="2">
    <source>
        <dbReference type="ARBA" id="ARBA00022490"/>
    </source>
</evidence>
<dbReference type="EMBL" id="GG730050">
    <property type="protein sequence ID" value="EEZ92741.1"/>
    <property type="molecule type" value="Genomic_DNA"/>
</dbReference>
<proteinExistence type="predicted"/>
<dbReference type="InterPro" id="IPR004044">
    <property type="entry name" value="KH_dom_type_2"/>
</dbReference>
<dbReference type="Proteomes" id="UP000009375">
    <property type="component" value="Unassembled WGS sequence"/>
</dbReference>
<evidence type="ECO:0000256" key="1">
    <source>
        <dbReference type="ARBA" id="ARBA00022472"/>
    </source>
</evidence>
<dbReference type="InterPro" id="IPR015946">
    <property type="entry name" value="KH_dom-like_a/b"/>
</dbReference>
<dbReference type="InterPro" id="IPR004087">
    <property type="entry name" value="KH_dom"/>
</dbReference>
<evidence type="ECO:0000256" key="3">
    <source>
        <dbReference type="ARBA" id="ARBA00022884"/>
    </source>
</evidence>
<evidence type="ECO:0000256" key="4">
    <source>
        <dbReference type="ARBA" id="ARBA00023015"/>
    </source>
</evidence>
<gene>
    <name evidence="7" type="ORF">BJBARM4_0684</name>
</gene>
<dbReference type="SUPFAM" id="SSF54814">
    <property type="entry name" value="Prokaryotic type KH domain (KH-domain type II)"/>
    <property type="match status" value="1"/>
</dbReference>
<organism evidence="7 8">
    <name type="scientific">Candidatus Parvarchaeum acidiphilum ARMAN-4</name>
    <dbReference type="NCBI Taxonomy" id="662760"/>
    <lineage>
        <taxon>Archaea</taxon>
        <taxon>Candidatus Parvarchaeota</taxon>
        <taxon>Candidatus Parvarchaeum</taxon>
    </lineage>
</organism>
<evidence type="ECO:0000256" key="5">
    <source>
        <dbReference type="ARBA" id="ARBA00023163"/>
    </source>
</evidence>
<name>D2EG01_PARA4</name>
<evidence type="ECO:0000313" key="8">
    <source>
        <dbReference type="Proteomes" id="UP000009375"/>
    </source>
</evidence>
<keyword evidence="2" id="KW-0963">Cytoplasm</keyword>
<keyword evidence="5" id="KW-0804">Transcription</keyword>
<dbReference type="AlphaFoldDB" id="D2EG01"/>
<feature type="domain" description="K Homology" evidence="6">
    <location>
        <begin position="30"/>
        <end position="113"/>
    </location>
</feature>
<dbReference type="InterPro" id="IPR009019">
    <property type="entry name" value="KH_sf_prok-type"/>
</dbReference>
<keyword evidence="3" id="KW-0694">RNA-binding</keyword>
<protein>
    <submittedName>
        <fullName evidence="7">NusA family KH domain protein</fullName>
    </submittedName>
</protein>
<dbReference type="GO" id="GO:0006353">
    <property type="term" value="P:DNA-templated transcription termination"/>
    <property type="evidence" value="ECO:0007669"/>
    <property type="project" value="UniProtKB-KW"/>
</dbReference>
<dbReference type="Gene3D" id="3.30.300.20">
    <property type="match status" value="1"/>
</dbReference>
<dbReference type="Pfam" id="PF07650">
    <property type="entry name" value="KH_2"/>
    <property type="match status" value="1"/>
</dbReference>
<evidence type="ECO:0000259" key="6">
    <source>
        <dbReference type="SMART" id="SM00322"/>
    </source>
</evidence>
<evidence type="ECO:0000313" key="7">
    <source>
        <dbReference type="EMBL" id="EEZ92741.1"/>
    </source>
</evidence>
<sequence>MNIKFDSDIILSMNLFSDVTSVMPRDCINFEDKIIFVVNQGQAGLSIGKNGMKIKMLQEMLKKEVIVIEYSDDPVKLFENIIRPNKLISGYITINGKEDDNKKVEASVDGKISSNKIKLIKMLMQRYFNIVSINIK</sequence>